<proteinExistence type="predicted"/>
<name>A0A5C3QL74_9AGAR</name>
<organism evidence="1 2">
    <name type="scientific">Pterulicium gracile</name>
    <dbReference type="NCBI Taxonomy" id="1884261"/>
    <lineage>
        <taxon>Eukaryota</taxon>
        <taxon>Fungi</taxon>
        <taxon>Dikarya</taxon>
        <taxon>Basidiomycota</taxon>
        <taxon>Agaricomycotina</taxon>
        <taxon>Agaricomycetes</taxon>
        <taxon>Agaricomycetidae</taxon>
        <taxon>Agaricales</taxon>
        <taxon>Pleurotineae</taxon>
        <taxon>Pterulaceae</taxon>
        <taxon>Pterulicium</taxon>
    </lineage>
</organism>
<sequence>MTLIIETYSPTLYEPGRSSFHMACSDVLGSKWGEFVGHPGMEAGEVYQPLESLERIGGMPWGEAGVCDQCVRDLRGKWGEEKGEIWGRMEGWIQGIERGLV</sequence>
<evidence type="ECO:0000313" key="2">
    <source>
        <dbReference type="Proteomes" id="UP000305067"/>
    </source>
</evidence>
<dbReference type="Proteomes" id="UP000305067">
    <property type="component" value="Unassembled WGS sequence"/>
</dbReference>
<protein>
    <submittedName>
        <fullName evidence="1">Uncharacterized protein</fullName>
    </submittedName>
</protein>
<dbReference type="OrthoDB" id="3249359at2759"/>
<reference evidence="1 2" key="1">
    <citation type="journal article" date="2019" name="Nat. Ecol. Evol.">
        <title>Megaphylogeny resolves global patterns of mushroom evolution.</title>
        <authorList>
            <person name="Varga T."/>
            <person name="Krizsan K."/>
            <person name="Foldi C."/>
            <person name="Dima B."/>
            <person name="Sanchez-Garcia M."/>
            <person name="Sanchez-Ramirez S."/>
            <person name="Szollosi G.J."/>
            <person name="Szarkandi J.G."/>
            <person name="Papp V."/>
            <person name="Albert L."/>
            <person name="Andreopoulos W."/>
            <person name="Angelini C."/>
            <person name="Antonin V."/>
            <person name="Barry K.W."/>
            <person name="Bougher N.L."/>
            <person name="Buchanan P."/>
            <person name="Buyck B."/>
            <person name="Bense V."/>
            <person name="Catcheside P."/>
            <person name="Chovatia M."/>
            <person name="Cooper J."/>
            <person name="Damon W."/>
            <person name="Desjardin D."/>
            <person name="Finy P."/>
            <person name="Geml J."/>
            <person name="Haridas S."/>
            <person name="Hughes K."/>
            <person name="Justo A."/>
            <person name="Karasinski D."/>
            <person name="Kautmanova I."/>
            <person name="Kiss B."/>
            <person name="Kocsube S."/>
            <person name="Kotiranta H."/>
            <person name="LaButti K.M."/>
            <person name="Lechner B.E."/>
            <person name="Liimatainen K."/>
            <person name="Lipzen A."/>
            <person name="Lukacs Z."/>
            <person name="Mihaltcheva S."/>
            <person name="Morgado L.N."/>
            <person name="Niskanen T."/>
            <person name="Noordeloos M.E."/>
            <person name="Ohm R.A."/>
            <person name="Ortiz-Santana B."/>
            <person name="Ovrebo C."/>
            <person name="Racz N."/>
            <person name="Riley R."/>
            <person name="Savchenko A."/>
            <person name="Shiryaev A."/>
            <person name="Soop K."/>
            <person name="Spirin V."/>
            <person name="Szebenyi C."/>
            <person name="Tomsovsky M."/>
            <person name="Tulloss R.E."/>
            <person name="Uehling J."/>
            <person name="Grigoriev I.V."/>
            <person name="Vagvolgyi C."/>
            <person name="Papp T."/>
            <person name="Martin F.M."/>
            <person name="Miettinen O."/>
            <person name="Hibbett D.S."/>
            <person name="Nagy L.G."/>
        </authorList>
    </citation>
    <scope>NUCLEOTIDE SEQUENCE [LARGE SCALE GENOMIC DNA]</scope>
    <source>
        <strain evidence="1 2">CBS 309.79</strain>
    </source>
</reference>
<evidence type="ECO:0000313" key="1">
    <source>
        <dbReference type="EMBL" id="TFK99133.1"/>
    </source>
</evidence>
<gene>
    <name evidence="1" type="ORF">BDV98DRAFT_571741</name>
</gene>
<dbReference type="STRING" id="1884261.A0A5C3QL74"/>
<keyword evidence="2" id="KW-1185">Reference proteome</keyword>
<dbReference type="EMBL" id="ML178835">
    <property type="protein sequence ID" value="TFK99133.1"/>
    <property type="molecule type" value="Genomic_DNA"/>
</dbReference>
<dbReference type="AlphaFoldDB" id="A0A5C3QL74"/>
<accession>A0A5C3QL74</accession>